<protein>
    <recommendedName>
        <fullName evidence="8">Dynein regulatory complex protein 1</fullName>
    </recommendedName>
</protein>
<evidence type="ECO:0000259" key="4">
    <source>
        <dbReference type="Pfam" id="PF14772"/>
    </source>
</evidence>
<dbReference type="PANTHER" id="PTHR21625">
    <property type="entry name" value="NYD-SP28 PROTEIN"/>
    <property type="match status" value="1"/>
</dbReference>
<dbReference type="InterPro" id="IPR039505">
    <property type="entry name" value="DRC1/2_N"/>
</dbReference>
<proteinExistence type="inferred from homology"/>
<dbReference type="GO" id="GO:0065003">
    <property type="term" value="P:protein-containing complex assembly"/>
    <property type="evidence" value="ECO:0007669"/>
    <property type="project" value="UniProtKB-ARBA"/>
</dbReference>
<accession>A0ABD0Y3X9</accession>
<dbReference type="Pfam" id="PF14775">
    <property type="entry name" value="NYD-SP28_assoc"/>
    <property type="match status" value="1"/>
</dbReference>
<evidence type="ECO:0008006" key="8">
    <source>
        <dbReference type="Google" id="ProtNLM"/>
    </source>
</evidence>
<dbReference type="InterPro" id="IPR029440">
    <property type="entry name" value="DRC1_C"/>
</dbReference>
<evidence type="ECO:0000313" key="7">
    <source>
        <dbReference type="Proteomes" id="UP001558652"/>
    </source>
</evidence>
<gene>
    <name evidence="6" type="ORF">AAG570_003546</name>
</gene>
<dbReference type="Proteomes" id="UP001558652">
    <property type="component" value="Unassembled WGS sequence"/>
</dbReference>
<dbReference type="AlphaFoldDB" id="A0ABD0Y3X9"/>
<feature type="coiled-coil region" evidence="3">
    <location>
        <begin position="330"/>
        <end position="357"/>
    </location>
</feature>
<comment type="similarity">
    <text evidence="1">Belongs to the DRC1 family.</text>
</comment>
<keyword evidence="2 3" id="KW-0175">Coiled coil</keyword>
<sequence length="931" mass="108313">MASKRRNMFYENKKLETTKTGPFRGPQSTASGIFLPVVDSLISRENSVFVPVIPERPCGERFPRPPYSKRIWRIKNDPHEIFNEALIRRGGCSLEKRIMESGAMVPTIKHERPHKYPDIASSDPKERILARRRRIQLRLAAKKGNMEAASLLPKGPMDEYNEINKPIPAQVESSMSKLLQLQDDGTEIVTNVQVAAIKQESERQEDIRMKNIQRLEMVGSEAQNSAEKLEEISSQWEVIDKLNDPLDIYDATERQRRISFVCIKETQYKFNLCCMVAKCLELYASKDTLIESLRNELTKLDLKFNQELAYQEETLNTLVDRIDEQVKIMRRAYRTELDLLEAAIDAEREEILKKQVDEWDMVTQDLEEIQASMSIQTYALHEEYNKLFDKAIIEQQDIFSERKTELMKAFHAMEVERQSMKSLCMLNTEKLNYNYDLLRKRDEENQIIKSQQKRMITKLQDTLTKLKRQISEEDSSMAKEVGKLTGEIFSLHNNLELTEIKANHFAICNCEKYLSLWDYNQNRADLLIKEILNADRIFYEQQLGLDWSPPAKVSFNREDLPSFKEGLRLVKETTKPPERQKAFYWHPFEGKPGYVRDKIMRAIFESLSDNTGFLAEEKLKALIEPFSDREKMLVELDNIFNALGIKEVEGIQLMANYFIPYAQCEQCEQCTQGEEVTEHPVSGADRQETTADEVIRMWQNCRTETADLVEPRDSSTSDDLNYDIFEKISTSIQNRFEVMDSVVSSELRQRDENVAPIEKLQPGAVQASSIKGEVIAKTGDTELIFSVCTEPDHRPSIHPIYVLKALREFMEDFYAEKTEAEDESLEKKMSKRRLTVSRVISDEDVEGFWAKYRSIMTEKREQVWDSLLNGLKTYFSVLKERHNLNEEVKRLKIVNNDMRLLLQNYIKQPNSAKVRNDLMSHMPEICEGQNN</sequence>
<comment type="caution">
    <text evidence="6">The sequence shown here is derived from an EMBL/GenBank/DDBJ whole genome shotgun (WGS) entry which is preliminary data.</text>
</comment>
<evidence type="ECO:0000256" key="3">
    <source>
        <dbReference type="SAM" id="Coils"/>
    </source>
</evidence>
<evidence type="ECO:0000259" key="5">
    <source>
        <dbReference type="Pfam" id="PF14775"/>
    </source>
</evidence>
<reference evidence="6 7" key="1">
    <citation type="submission" date="2024-07" db="EMBL/GenBank/DDBJ databases">
        <title>Chromosome-level genome assembly of the water stick insect Ranatra chinensis (Heteroptera: Nepidae).</title>
        <authorList>
            <person name="Liu X."/>
        </authorList>
    </citation>
    <scope>NUCLEOTIDE SEQUENCE [LARGE SCALE GENOMIC DNA]</scope>
    <source>
        <strain evidence="6">Cailab_2021Rc</strain>
        <tissue evidence="6">Muscle</tissue>
    </source>
</reference>
<evidence type="ECO:0000256" key="2">
    <source>
        <dbReference type="ARBA" id="ARBA00023054"/>
    </source>
</evidence>
<feature type="coiled-coil region" evidence="3">
    <location>
        <begin position="449"/>
        <end position="476"/>
    </location>
</feature>
<evidence type="ECO:0000313" key="6">
    <source>
        <dbReference type="EMBL" id="KAL1122141.1"/>
    </source>
</evidence>
<name>A0ABD0Y3X9_9HEMI</name>
<dbReference type="Pfam" id="PF14772">
    <property type="entry name" value="NYD-SP28"/>
    <property type="match status" value="1"/>
</dbReference>
<dbReference type="GO" id="GO:0035082">
    <property type="term" value="P:axoneme assembly"/>
    <property type="evidence" value="ECO:0007669"/>
    <property type="project" value="UniProtKB-ARBA"/>
</dbReference>
<organism evidence="6 7">
    <name type="scientific">Ranatra chinensis</name>
    <dbReference type="NCBI Taxonomy" id="642074"/>
    <lineage>
        <taxon>Eukaryota</taxon>
        <taxon>Metazoa</taxon>
        <taxon>Ecdysozoa</taxon>
        <taxon>Arthropoda</taxon>
        <taxon>Hexapoda</taxon>
        <taxon>Insecta</taxon>
        <taxon>Pterygota</taxon>
        <taxon>Neoptera</taxon>
        <taxon>Paraneoptera</taxon>
        <taxon>Hemiptera</taxon>
        <taxon>Heteroptera</taxon>
        <taxon>Panheteroptera</taxon>
        <taxon>Nepomorpha</taxon>
        <taxon>Nepidae</taxon>
        <taxon>Ranatrinae</taxon>
        <taxon>Ranatra</taxon>
    </lineage>
</organism>
<dbReference type="EMBL" id="JBFDAA010000014">
    <property type="protein sequence ID" value="KAL1122141.1"/>
    <property type="molecule type" value="Genomic_DNA"/>
</dbReference>
<evidence type="ECO:0000256" key="1">
    <source>
        <dbReference type="ARBA" id="ARBA00009688"/>
    </source>
</evidence>
<dbReference type="PANTHER" id="PTHR21625:SF1">
    <property type="entry name" value="DYNEIN REGULATORY COMPLEX PROTEIN 1"/>
    <property type="match status" value="1"/>
</dbReference>
<keyword evidence="7" id="KW-1185">Reference proteome</keyword>
<feature type="domain" description="Dynein regulatory complex protein 1 C-terminal" evidence="5">
    <location>
        <begin position="848"/>
        <end position="906"/>
    </location>
</feature>
<dbReference type="InterPro" id="IPR039750">
    <property type="entry name" value="DRC1/DRC2"/>
</dbReference>
<feature type="domain" description="Dynein regulatory complex protein 1/2 N-terminal" evidence="4">
    <location>
        <begin position="194"/>
        <end position="257"/>
    </location>
</feature>